<evidence type="ECO:0000256" key="5">
    <source>
        <dbReference type="ARBA" id="ARBA00022679"/>
    </source>
</evidence>
<dbReference type="Gene3D" id="3.40.50.2300">
    <property type="match status" value="1"/>
</dbReference>
<evidence type="ECO:0000256" key="10">
    <source>
        <dbReference type="SAM" id="Coils"/>
    </source>
</evidence>
<dbReference type="InterPro" id="IPR003594">
    <property type="entry name" value="HATPase_dom"/>
</dbReference>
<reference evidence="14" key="1">
    <citation type="journal article" date="2013" name="Proc. Natl. Acad. Sci. U.S.A.">
        <title>Improving the coverage of the cyanobacterial phylum using diversity-driven genome sequencing.</title>
        <authorList>
            <person name="Shih P.M."/>
            <person name="Wu D."/>
            <person name="Latifi A."/>
            <person name="Axen S.D."/>
            <person name="Fewer D.P."/>
            <person name="Talla E."/>
            <person name="Calteau A."/>
            <person name="Cai F."/>
            <person name="Tandeau de Marsac N."/>
            <person name="Rippka R."/>
            <person name="Herdman M."/>
            <person name="Sivonen K."/>
            <person name="Coursin T."/>
            <person name="Laurent T."/>
            <person name="Goodwin L."/>
            <person name="Nolan M."/>
            <person name="Davenport K.W."/>
            <person name="Han C.S."/>
            <person name="Rubin E.M."/>
            <person name="Eisen J.A."/>
            <person name="Woyke T."/>
            <person name="Gugger M."/>
            <person name="Kerfeld C.A."/>
        </authorList>
    </citation>
    <scope>NUCLEOTIDE SEQUENCE [LARGE SCALE GENOMIC DNA]</scope>
    <source>
        <strain evidence="14">ATCC 29371 / PCC 7437</strain>
    </source>
</reference>
<dbReference type="InterPro" id="IPR036097">
    <property type="entry name" value="HisK_dim/P_sf"/>
</dbReference>
<dbReference type="eggNOG" id="COG2197">
    <property type="taxonomic scope" value="Bacteria"/>
</dbReference>
<dbReference type="PROSITE" id="PS50110">
    <property type="entry name" value="RESPONSE_REGULATORY"/>
    <property type="match status" value="1"/>
</dbReference>
<keyword evidence="7" id="KW-0902">Two-component regulatory system</keyword>
<keyword evidence="4" id="KW-0597">Phosphoprotein</keyword>
<protein>
    <recommendedName>
        <fullName evidence="8">Circadian input-output histidine kinase CikA</fullName>
        <ecNumber evidence="3">2.7.13.3</ecNumber>
    </recommendedName>
</protein>
<dbReference type="Proteomes" id="UP000010473">
    <property type="component" value="Chromosome"/>
</dbReference>
<dbReference type="InterPro" id="IPR001789">
    <property type="entry name" value="Sig_transdc_resp-reg_receiver"/>
</dbReference>
<evidence type="ECO:0000259" key="11">
    <source>
        <dbReference type="PROSITE" id="PS50109"/>
    </source>
</evidence>
<keyword evidence="10" id="KW-0175">Coiled coil</keyword>
<dbReference type="STRING" id="111780.Sta7437_4313"/>
<proteinExistence type="inferred from homology"/>
<dbReference type="PROSITE" id="PS50109">
    <property type="entry name" value="HIS_KIN"/>
    <property type="match status" value="1"/>
</dbReference>
<dbReference type="RefSeq" id="WP_015195436.1">
    <property type="nucleotide sequence ID" value="NC_019748.1"/>
</dbReference>
<dbReference type="FunFam" id="3.30.565.10:FF:000010">
    <property type="entry name" value="Sensor histidine kinase RcsC"/>
    <property type="match status" value="1"/>
</dbReference>
<comment type="catalytic activity">
    <reaction evidence="1">
        <text>ATP + protein L-histidine = ADP + protein N-phospho-L-histidine.</text>
        <dbReference type="EC" id="2.7.13.3"/>
    </reaction>
</comment>
<dbReference type="Gene3D" id="1.10.287.130">
    <property type="match status" value="1"/>
</dbReference>
<dbReference type="InterPro" id="IPR050736">
    <property type="entry name" value="Sensor_HK_Regulatory"/>
</dbReference>
<evidence type="ECO:0000256" key="4">
    <source>
        <dbReference type="ARBA" id="ARBA00022553"/>
    </source>
</evidence>
<evidence type="ECO:0000256" key="7">
    <source>
        <dbReference type="ARBA" id="ARBA00023012"/>
    </source>
</evidence>
<comment type="caution">
    <text evidence="9">Lacks conserved residue(s) required for the propagation of feature annotation.</text>
</comment>
<dbReference type="SUPFAM" id="SSF47384">
    <property type="entry name" value="Homodimeric domain of signal transducing histidine kinase"/>
    <property type="match status" value="1"/>
</dbReference>
<evidence type="ECO:0000256" key="1">
    <source>
        <dbReference type="ARBA" id="ARBA00000085"/>
    </source>
</evidence>
<dbReference type="PRINTS" id="PR00344">
    <property type="entry name" value="BCTRLSENSOR"/>
</dbReference>
<dbReference type="EMBL" id="CP003653">
    <property type="protein sequence ID" value="AFZ37782.1"/>
    <property type="molecule type" value="Genomic_DNA"/>
</dbReference>
<dbReference type="CDD" id="cd16922">
    <property type="entry name" value="HATPase_EvgS-ArcB-TorS-like"/>
    <property type="match status" value="1"/>
</dbReference>
<evidence type="ECO:0000256" key="3">
    <source>
        <dbReference type="ARBA" id="ARBA00012438"/>
    </source>
</evidence>
<evidence type="ECO:0000256" key="9">
    <source>
        <dbReference type="PROSITE-ProRule" id="PRU00169"/>
    </source>
</evidence>
<comment type="similarity">
    <text evidence="2">In the N-terminal section; belongs to the phytochrome family.</text>
</comment>
<dbReference type="SUPFAM" id="SSF52172">
    <property type="entry name" value="CheY-like"/>
    <property type="match status" value="1"/>
</dbReference>
<keyword evidence="5" id="KW-0808">Transferase</keyword>
<evidence type="ECO:0000256" key="6">
    <source>
        <dbReference type="ARBA" id="ARBA00022777"/>
    </source>
</evidence>
<dbReference type="Gene3D" id="3.30.565.10">
    <property type="entry name" value="Histidine kinase-like ATPase, C-terminal domain"/>
    <property type="match status" value="1"/>
</dbReference>
<dbReference type="InterPro" id="IPR004358">
    <property type="entry name" value="Sig_transdc_His_kin-like_C"/>
</dbReference>
<gene>
    <name evidence="13" type="ordered locus">Sta7437_4313</name>
</gene>
<dbReference type="SMART" id="SM00387">
    <property type="entry name" value="HATPase_c"/>
    <property type="match status" value="1"/>
</dbReference>
<dbReference type="HOGENOM" id="CLU_000445_114_72_3"/>
<dbReference type="eggNOG" id="COG0642">
    <property type="taxonomic scope" value="Bacteria"/>
</dbReference>
<keyword evidence="14" id="KW-1185">Reference proteome</keyword>
<sequence>MFNSSGLSLQLAPKLNSINNVNLLILTDEVTELEAIIKTLETAEISFTYEATNVEESYLYLDNQVYDAILYNYCSSENDFICESPLERIDWWLTNPIKIPLILITELLGDEIATQCIQSGVSGYVLKHKLHKLPRILEKALINFFHYQQQLEVKKQQEEYIKKLEQEKREWQIAEATKQEFISHLNHELRNPIAAILGFARMLKEEIYGSLNAKQMQYISGIASTGEHLLELVNDYLDLAKLEAQKEELFLENLAVEDICRASLAIVEDKARQKGIDLILNLDKKVDFCVADKLRLKQILVNLLSNAVKFTQEGSVTLQVQFHKNMLKFAVIDTGIGISPADCQKLFQPFQQIHTPLHRLHKGTGLGLALSQKLARLHGGDITLASEIGKGSCFTLSIPRLEKNQL</sequence>
<evidence type="ECO:0000256" key="8">
    <source>
        <dbReference type="ARBA" id="ARBA00074306"/>
    </source>
</evidence>
<dbReference type="EC" id="2.7.13.3" evidence="3"/>
<feature type="coiled-coil region" evidence="10">
    <location>
        <begin position="147"/>
        <end position="174"/>
    </location>
</feature>
<dbReference type="PANTHER" id="PTHR43711:SF31">
    <property type="entry name" value="HISTIDINE KINASE"/>
    <property type="match status" value="1"/>
</dbReference>
<dbReference type="KEGG" id="scs:Sta7437_4313"/>
<name>K9Y1D0_STAC7</name>
<evidence type="ECO:0000259" key="12">
    <source>
        <dbReference type="PROSITE" id="PS50110"/>
    </source>
</evidence>
<dbReference type="GO" id="GO:0000155">
    <property type="term" value="F:phosphorelay sensor kinase activity"/>
    <property type="evidence" value="ECO:0007669"/>
    <property type="project" value="InterPro"/>
</dbReference>
<dbReference type="InterPro" id="IPR036890">
    <property type="entry name" value="HATPase_C_sf"/>
</dbReference>
<dbReference type="OrthoDB" id="459598at2"/>
<dbReference type="AlphaFoldDB" id="K9Y1D0"/>
<dbReference type="InterPro" id="IPR011006">
    <property type="entry name" value="CheY-like_superfamily"/>
</dbReference>
<dbReference type="PANTHER" id="PTHR43711">
    <property type="entry name" value="TWO-COMPONENT HISTIDINE KINASE"/>
    <property type="match status" value="1"/>
</dbReference>
<dbReference type="SUPFAM" id="SSF55874">
    <property type="entry name" value="ATPase domain of HSP90 chaperone/DNA topoisomerase II/histidine kinase"/>
    <property type="match status" value="1"/>
</dbReference>
<feature type="domain" description="Histidine kinase" evidence="11">
    <location>
        <begin position="184"/>
        <end position="402"/>
    </location>
</feature>
<dbReference type="CDD" id="cd00082">
    <property type="entry name" value="HisKA"/>
    <property type="match status" value="1"/>
</dbReference>
<evidence type="ECO:0000313" key="14">
    <source>
        <dbReference type="Proteomes" id="UP000010473"/>
    </source>
</evidence>
<dbReference type="InterPro" id="IPR005467">
    <property type="entry name" value="His_kinase_dom"/>
</dbReference>
<dbReference type="Pfam" id="PF02518">
    <property type="entry name" value="HATPase_c"/>
    <property type="match status" value="1"/>
</dbReference>
<evidence type="ECO:0000256" key="2">
    <source>
        <dbReference type="ARBA" id="ARBA00006402"/>
    </source>
</evidence>
<accession>K9Y1D0</accession>
<organism evidence="13 14">
    <name type="scientific">Stanieria cyanosphaera (strain ATCC 29371 / PCC 7437)</name>
    <dbReference type="NCBI Taxonomy" id="111780"/>
    <lineage>
        <taxon>Bacteria</taxon>
        <taxon>Bacillati</taxon>
        <taxon>Cyanobacteriota</taxon>
        <taxon>Cyanophyceae</taxon>
        <taxon>Pleurocapsales</taxon>
        <taxon>Dermocarpellaceae</taxon>
        <taxon>Stanieria</taxon>
    </lineage>
</organism>
<dbReference type="Pfam" id="PF00512">
    <property type="entry name" value="HisKA"/>
    <property type="match status" value="1"/>
</dbReference>
<dbReference type="InterPro" id="IPR003661">
    <property type="entry name" value="HisK_dim/P_dom"/>
</dbReference>
<evidence type="ECO:0000313" key="13">
    <source>
        <dbReference type="EMBL" id="AFZ37782.1"/>
    </source>
</evidence>
<feature type="domain" description="Response regulatory" evidence="12">
    <location>
        <begin position="22"/>
        <end position="142"/>
    </location>
</feature>
<dbReference type="SMART" id="SM00388">
    <property type="entry name" value="HisKA"/>
    <property type="match status" value="1"/>
</dbReference>
<keyword evidence="6 13" id="KW-0418">Kinase</keyword>